<keyword evidence="8" id="KW-1185">Reference proteome</keyword>
<dbReference type="PROSITE" id="PS00688">
    <property type="entry name" value="SIGMA54_INTERACT_3"/>
    <property type="match status" value="1"/>
</dbReference>
<organism evidence="8">
    <name type="scientific">Wolinella succinogenes (strain ATCC 29543 / DSM 1740 / CCUG 13145 / JCM 31913 / LMG 7466 / NCTC 11488 / FDC 602W)</name>
    <name type="common">Vibrio succinogenes</name>
    <dbReference type="NCBI Taxonomy" id="273121"/>
    <lineage>
        <taxon>Bacteria</taxon>
        <taxon>Pseudomonadati</taxon>
        <taxon>Campylobacterota</taxon>
        <taxon>Epsilonproteobacteria</taxon>
        <taxon>Campylobacterales</taxon>
        <taxon>Helicobacteraceae</taxon>
        <taxon>Wolinella</taxon>
    </lineage>
</organism>
<dbReference type="PROSITE" id="PS00676">
    <property type="entry name" value="SIGMA54_INTERACT_2"/>
    <property type="match status" value="1"/>
</dbReference>
<dbReference type="SUPFAM" id="SSF46689">
    <property type="entry name" value="Homeodomain-like"/>
    <property type="match status" value="1"/>
</dbReference>
<dbReference type="InterPro" id="IPR027417">
    <property type="entry name" value="P-loop_NTPase"/>
</dbReference>
<keyword evidence="2" id="KW-0067">ATP-binding</keyword>
<evidence type="ECO:0000256" key="4">
    <source>
        <dbReference type="ARBA" id="ARBA00023125"/>
    </source>
</evidence>
<evidence type="ECO:0000256" key="2">
    <source>
        <dbReference type="ARBA" id="ARBA00022840"/>
    </source>
</evidence>
<dbReference type="CDD" id="cd00009">
    <property type="entry name" value="AAA"/>
    <property type="match status" value="1"/>
</dbReference>
<evidence type="ECO:0000313" key="8">
    <source>
        <dbReference type="Proteomes" id="UP000000422"/>
    </source>
</evidence>
<dbReference type="InterPro" id="IPR025944">
    <property type="entry name" value="Sigma_54_int_dom_CS"/>
</dbReference>
<dbReference type="STRING" id="273121.WS1404"/>
<dbReference type="FunFam" id="3.40.50.300:FF:000006">
    <property type="entry name" value="DNA-binding transcriptional regulator NtrC"/>
    <property type="match status" value="1"/>
</dbReference>
<proteinExistence type="predicted"/>
<name>Q7M8U4_WOLSU</name>
<dbReference type="RefSeq" id="WP_011139254.1">
    <property type="nucleotide sequence ID" value="NC_005090.1"/>
</dbReference>
<keyword evidence="4" id="KW-0238">DNA-binding</keyword>
<keyword evidence="3" id="KW-0805">Transcription regulation</keyword>
<dbReference type="InterPro" id="IPR009057">
    <property type="entry name" value="Homeodomain-like_sf"/>
</dbReference>
<dbReference type="SUPFAM" id="SSF55781">
    <property type="entry name" value="GAF domain-like"/>
    <property type="match status" value="1"/>
</dbReference>
<feature type="domain" description="Sigma-54 factor interaction" evidence="6">
    <location>
        <begin position="202"/>
        <end position="430"/>
    </location>
</feature>
<dbReference type="SUPFAM" id="SSF52540">
    <property type="entry name" value="P-loop containing nucleoside triphosphate hydrolases"/>
    <property type="match status" value="1"/>
</dbReference>
<dbReference type="PANTHER" id="PTHR32071:SF57">
    <property type="entry name" value="C4-DICARBOXYLATE TRANSPORT TRANSCRIPTIONAL REGULATORY PROTEIN DCTD"/>
    <property type="match status" value="1"/>
</dbReference>
<dbReference type="Pfam" id="PF00158">
    <property type="entry name" value="Sigma54_activat"/>
    <property type="match status" value="1"/>
</dbReference>
<dbReference type="EMBL" id="BX571660">
    <property type="protein sequence ID" value="CAE10469.1"/>
    <property type="molecule type" value="Genomic_DNA"/>
</dbReference>
<evidence type="ECO:0000256" key="1">
    <source>
        <dbReference type="ARBA" id="ARBA00022741"/>
    </source>
</evidence>
<dbReference type="PANTHER" id="PTHR32071">
    <property type="entry name" value="TRANSCRIPTIONAL REGULATORY PROTEIN"/>
    <property type="match status" value="1"/>
</dbReference>
<dbReference type="GO" id="GO:0043565">
    <property type="term" value="F:sequence-specific DNA binding"/>
    <property type="evidence" value="ECO:0007669"/>
    <property type="project" value="InterPro"/>
</dbReference>
<dbReference type="PROSITE" id="PS00675">
    <property type="entry name" value="SIGMA54_INTERACT_1"/>
    <property type="match status" value="1"/>
</dbReference>
<keyword evidence="5" id="KW-0804">Transcription</keyword>
<dbReference type="Gene3D" id="1.10.8.60">
    <property type="match status" value="1"/>
</dbReference>
<accession>Q7M8U4</accession>
<dbReference type="Pfam" id="PF25601">
    <property type="entry name" value="AAA_lid_14"/>
    <property type="match status" value="1"/>
</dbReference>
<dbReference type="InterPro" id="IPR025662">
    <property type="entry name" value="Sigma_54_int_dom_ATP-bd_1"/>
</dbReference>
<evidence type="ECO:0000256" key="3">
    <source>
        <dbReference type="ARBA" id="ARBA00023015"/>
    </source>
</evidence>
<gene>
    <name evidence="7" type="primary">NIFA</name>
    <name evidence="7" type="ordered locus">WS1404</name>
</gene>
<dbReference type="Pfam" id="PF02954">
    <property type="entry name" value="HTH_8"/>
    <property type="match status" value="1"/>
</dbReference>
<dbReference type="AlphaFoldDB" id="Q7M8U4"/>
<dbReference type="eggNOG" id="COG3604">
    <property type="taxonomic scope" value="Bacteria"/>
</dbReference>
<sequence length="512" mass="57871">MDNSCHTPSNRCTRYQELRALYDISLALGGSVGEVKKAFEEALGLLKRHFFLDKSVYYELSEESQTLNVFASAGLSKEQEFLASYKVGEGATGLAAKAREPIIVENIHQNLLFLNKSGSRNEGEISYLAVPALSQERILGVLGVSLTKHSMSDFDEMVTILTIAASLMAQARRIHQSIHEEKKRISEEKLYYKEELLKQSEIIGYSPPIKRVSEIIAKIAPSSATVLIRGETGTGKELIAKAIHNYSPRKEKPYIKLNCAAIPENLLESELFGHEKGAFTDARETRKGRFELADGGTLFLDEVGDLSLPLQAKILRILQEQEFERVGGSKTIKVDVRIVAATNRDLEEMVRMGDFREDLFYRLNVIPIFSPPLRDRGDDVILLSRYFLERFCKRHAKELHLTPKAEELLKHYDWPGNIRELENSIERLVLLAPSESIDEEVVLSVLPGRVHGYTKEVKTRADLEELERSAIIKALKECHGIKLQAAKKLGITNRQIGYKIQKYEIEPEDYLS</sequence>
<dbReference type="InterPro" id="IPR002197">
    <property type="entry name" value="HTH_Fis"/>
</dbReference>
<evidence type="ECO:0000259" key="6">
    <source>
        <dbReference type="PROSITE" id="PS50045"/>
    </source>
</evidence>
<dbReference type="KEGG" id="wsu:WS1404"/>
<dbReference type="SMART" id="SM00065">
    <property type="entry name" value="GAF"/>
    <property type="match status" value="1"/>
</dbReference>
<dbReference type="GO" id="GO:0005524">
    <property type="term" value="F:ATP binding"/>
    <property type="evidence" value="ECO:0007669"/>
    <property type="project" value="UniProtKB-KW"/>
</dbReference>
<dbReference type="PRINTS" id="PR01590">
    <property type="entry name" value="HTHFIS"/>
</dbReference>
<dbReference type="Gene3D" id="3.40.50.300">
    <property type="entry name" value="P-loop containing nucleotide triphosphate hydrolases"/>
    <property type="match status" value="1"/>
</dbReference>
<dbReference type="InterPro" id="IPR003018">
    <property type="entry name" value="GAF"/>
</dbReference>
<dbReference type="InterPro" id="IPR002078">
    <property type="entry name" value="Sigma_54_int"/>
</dbReference>
<dbReference type="InterPro" id="IPR025943">
    <property type="entry name" value="Sigma_54_int_dom_ATP-bd_2"/>
</dbReference>
<evidence type="ECO:0000256" key="5">
    <source>
        <dbReference type="ARBA" id="ARBA00023163"/>
    </source>
</evidence>
<dbReference type="Gene3D" id="3.30.450.40">
    <property type="match status" value="1"/>
</dbReference>
<dbReference type="Pfam" id="PF13185">
    <property type="entry name" value="GAF_2"/>
    <property type="match status" value="1"/>
</dbReference>
<evidence type="ECO:0000313" key="7">
    <source>
        <dbReference type="EMBL" id="CAE10469.1"/>
    </source>
</evidence>
<dbReference type="Gene3D" id="1.10.10.60">
    <property type="entry name" value="Homeodomain-like"/>
    <property type="match status" value="1"/>
</dbReference>
<dbReference type="Proteomes" id="UP000000422">
    <property type="component" value="Chromosome"/>
</dbReference>
<dbReference type="SMART" id="SM00382">
    <property type="entry name" value="AAA"/>
    <property type="match status" value="1"/>
</dbReference>
<dbReference type="InterPro" id="IPR029016">
    <property type="entry name" value="GAF-like_dom_sf"/>
</dbReference>
<dbReference type="HOGENOM" id="CLU_000445_95_2_7"/>
<keyword evidence="1" id="KW-0547">Nucleotide-binding</keyword>
<dbReference type="InterPro" id="IPR058031">
    <property type="entry name" value="AAA_lid_NorR"/>
</dbReference>
<dbReference type="GO" id="GO:0006355">
    <property type="term" value="P:regulation of DNA-templated transcription"/>
    <property type="evidence" value="ECO:0007669"/>
    <property type="project" value="InterPro"/>
</dbReference>
<protein>
    <submittedName>
        <fullName evidence="7">TRANSCRIPTIONAL REGULATOR (NIFA FAMILY)</fullName>
    </submittedName>
</protein>
<dbReference type="InterPro" id="IPR003593">
    <property type="entry name" value="AAA+_ATPase"/>
</dbReference>
<reference evidence="7 8" key="1">
    <citation type="journal article" date="2003" name="Proc. Natl. Acad. Sci. U.S.A.">
        <title>Complete genome sequence and analysis of Wolinella succinogenes.</title>
        <authorList>
            <person name="Baar C."/>
            <person name="Eppinger M."/>
            <person name="Raddatz G."/>
            <person name="Simon JM."/>
            <person name="Lanz C."/>
            <person name="Klimmek O."/>
            <person name="Nandakumar R."/>
            <person name="Gross R."/>
            <person name="Rosinus A."/>
            <person name="Keller H."/>
            <person name="Jagtap P."/>
            <person name="Linke B."/>
            <person name="Meyer F."/>
            <person name="Lederer H."/>
            <person name="Schuster S.C."/>
        </authorList>
    </citation>
    <scope>NUCLEOTIDE SEQUENCE [LARGE SCALE GENOMIC DNA]</scope>
    <source>
        <strain evidence="8">ATCC 29543 / DSM 1740 / CCUG 13145 / JCM 31913 / LMG 7466 / NCTC 11488 / FDC 602W</strain>
    </source>
</reference>
<dbReference type="PROSITE" id="PS50045">
    <property type="entry name" value="SIGMA54_INTERACT_4"/>
    <property type="match status" value="1"/>
</dbReference>